<evidence type="ECO:0000256" key="8">
    <source>
        <dbReference type="SAM" id="Phobius"/>
    </source>
</evidence>
<dbReference type="InterPro" id="IPR002259">
    <property type="entry name" value="Eqnu_transpt"/>
</dbReference>
<dbReference type="OrthoDB" id="1856718at2759"/>
<evidence type="ECO:0008006" key="11">
    <source>
        <dbReference type="Google" id="ProtNLM"/>
    </source>
</evidence>
<feature type="transmembrane region" description="Helical" evidence="8">
    <location>
        <begin position="384"/>
        <end position="407"/>
    </location>
</feature>
<evidence type="ECO:0000256" key="6">
    <source>
        <dbReference type="ARBA" id="ARBA00023136"/>
    </source>
</evidence>
<dbReference type="Gramene" id="rna-gnl|WGS:NBSK|LSAT_5X131941_mrna">
    <property type="protein sequence ID" value="cds-PLY87012.1"/>
    <property type="gene ID" value="gene-LSAT_5X131941"/>
</dbReference>
<evidence type="ECO:0000256" key="4">
    <source>
        <dbReference type="ARBA" id="ARBA00022692"/>
    </source>
</evidence>
<proteinExistence type="inferred from homology"/>
<keyword evidence="4 8" id="KW-0812">Transmembrane</keyword>
<dbReference type="EMBL" id="NBSK02000005">
    <property type="protein sequence ID" value="KAJ0207045.1"/>
    <property type="molecule type" value="Genomic_DNA"/>
</dbReference>
<feature type="transmembrane region" description="Helical" evidence="8">
    <location>
        <begin position="351"/>
        <end position="372"/>
    </location>
</feature>
<reference evidence="9 10" key="1">
    <citation type="journal article" date="2017" name="Nat. Commun.">
        <title>Genome assembly with in vitro proximity ligation data and whole-genome triplication in lettuce.</title>
        <authorList>
            <person name="Reyes-Chin-Wo S."/>
            <person name="Wang Z."/>
            <person name="Yang X."/>
            <person name="Kozik A."/>
            <person name="Arikit S."/>
            <person name="Song C."/>
            <person name="Xia L."/>
            <person name="Froenicke L."/>
            <person name="Lavelle D.O."/>
            <person name="Truco M.J."/>
            <person name="Xia R."/>
            <person name="Zhu S."/>
            <person name="Xu C."/>
            <person name="Xu H."/>
            <person name="Xu X."/>
            <person name="Cox K."/>
            <person name="Korf I."/>
            <person name="Meyers B.C."/>
            <person name="Michelmore R.W."/>
        </authorList>
    </citation>
    <scope>NUCLEOTIDE SEQUENCE [LARGE SCALE GENOMIC DNA]</scope>
    <source>
        <strain evidence="10">cv. Salinas</strain>
        <tissue evidence="9">Seedlings</tissue>
    </source>
</reference>
<dbReference type="PANTHER" id="PTHR10332:SF75">
    <property type="entry name" value="EQUILIBRATIVE NUCLEOSIDE TRANSPORTER, MAJOR FACILITATOR SUPERFAMILY DOMAIN PROTEIN-RELATED"/>
    <property type="match status" value="1"/>
</dbReference>
<feature type="transmembrane region" description="Helical" evidence="8">
    <location>
        <begin position="256"/>
        <end position="278"/>
    </location>
</feature>
<keyword evidence="10" id="KW-1185">Reference proteome</keyword>
<dbReference type="GO" id="GO:0005886">
    <property type="term" value="C:plasma membrane"/>
    <property type="evidence" value="ECO:0000318"/>
    <property type="project" value="GO_Central"/>
</dbReference>
<comment type="similarity">
    <text evidence="2">Belongs to the SLC29A/ENT transporter (TC 2.A.57) family.</text>
</comment>
<feature type="transmembrane region" description="Helical" evidence="8">
    <location>
        <begin position="320"/>
        <end position="339"/>
    </location>
</feature>
<protein>
    <recommendedName>
        <fullName evidence="11">Equilibrative nucleoside transporter</fullName>
    </recommendedName>
</protein>
<keyword evidence="3" id="KW-0813">Transport</keyword>
<dbReference type="PRINTS" id="PR01130">
    <property type="entry name" value="DERENTRNSPRT"/>
</dbReference>
<name>A0A9R1VLH0_LACSA</name>
<dbReference type="PIRSF" id="PIRSF016379">
    <property type="entry name" value="ENT"/>
    <property type="match status" value="1"/>
</dbReference>
<evidence type="ECO:0000256" key="1">
    <source>
        <dbReference type="ARBA" id="ARBA00004141"/>
    </source>
</evidence>
<feature type="transmembrane region" description="Helical" evidence="8">
    <location>
        <begin position="164"/>
        <end position="182"/>
    </location>
</feature>
<comment type="subcellular location">
    <subcellularLocation>
        <location evidence="1">Membrane</location>
        <topology evidence="1">Multi-pass membrane protein</topology>
    </subcellularLocation>
</comment>
<evidence type="ECO:0000256" key="5">
    <source>
        <dbReference type="ARBA" id="ARBA00022989"/>
    </source>
</evidence>
<dbReference type="Pfam" id="PF01733">
    <property type="entry name" value="Nucleoside_tran"/>
    <property type="match status" value="2"/>
</dbReference>
<gene>
    <name evidence="9" type="ORF">LSAT_V11C500275500</name>
</gene>
<organism evidence="9 10">
    <name type="scientific">Lactuca sativa</name>
    <name type="common">Garden lettuce</name>
    <dbReference type="NCBI Taxonomy" id="4236"/>
    <lineage>
        <taxon>Eukaryota</taxon>
        <taxon>Viridiplantae</taxon>
        <taxon>Streptophyta</taxon>
        <taxon>Embryophyta</taxon>
        <taxon>Tracheophyta</taxon>
        <taxon>Spermatophyta</taxon>
        <taxon>Magnoliopsida</taxon>
        <taxon>eudicotyledons</taxon>
        <taxon>Gunneridae</taxon>
        <taxon>Pentapetalae</taxon>
        <taxon>asterids</taxon>
        <taxon>campanulids</taxon>
        <taxon>Asterales</taxon>
        <taxon>Asteraceae</taxon>
        <taxon>Cichorioideae</taxon>
        <taxon>Cichorieae</taxon>
        <taxon>Lactucinae</taxon>
        <taxon>Lactuca</taxon>
    </lineage>
</organism>
<evidence type="ECO:0000313" key="10">
    <source>
        <dbReference type="Proteomes" id="UP000235145"/>
    </source>
</evidence>
<sequence length="410" mass="45203">MESLNLKVDMNPNKIHDVEPKDTYQIAYMIHFFLGAGYLVPWNAFITAVDYFQYLYPTKHINKVFSVGYMSAAVTVLLTLLCWPKSCRIQLPSVRTRMNVGQALFISALMVAPVTDWIDHGNQSEIGSNVAFVVLVSMVMVSGLADGLVGGSLVGATGELPGRYMQAVFAGNATAGLMVSILRVITKASLPHTQKGLRTSTQIYFVFSALIVLICVICTNVLDKLPVIRYYRNKSRNEATGHMAIGTHFCVVVKKIRWFVTAGLVIYIVSLSIFPGYLSENVSSDYFKDWYPIILITTFNVGDFLGKCLTAIYLPRRSKGAIWCCMARVVFYPLFMGCIHGPKWMGSEVPVIVLTLMLGVSNGYLTSVLMILAPKSVPVEESEVVGIAMETSLVVGLVVGSAFGWLWNLL</sequence>
<evidence type="ECO:0000256" key="7">
    <source>
        <dbReference type="ARBA" id="ARBA00044504"/>
    </source>
</evidence>
<accession>A0A9R1VLH0</accession>
<feature type="transmembrane region" description="Helical" evidence="8">
    <location>
        <begin position="203"/>
        <end position="222"/>
    </location>
</feature>
<comment type="similarity">
    <text evidence="7">Belongs to the major facilitator superfamily. Phosphate:H(+) symporter (TC 2.A.1.9) family.</text>
</comment>
<dbReference type="GO" id="GO:0005337">
    <property type="term" value="F:nucleoside transmembrane transporter activity"/>
    <property type="evidence" value="ECO:0000318"/>
    <property type="project" value="GO_Central"/>
</dbReference>
<comment type="caution">
    <text evidence="9">The sequence shown here is derived from an EMBL/GenBank/DDBJ whole genome shotgun (WGS) entry which is preliminary data.</text>
</comment>
<feature type="transmembrane region" description="Helical" evidence="8">
    <location>
        <begin position="101"/>
        <end position="118"/>
    </location>
</feature>
<feature type="transmembrane region" description="Helical" evidence="8">
    <location>
        <begin position="290"/>
        <end position="314"/>
    </location>
</feature>
<dbReference type="InterPro" id="IPR036259">
    <property type="entry name" value="MFS_trans_sf"/>
</dbReference>
<keyword evidence="5 8" id="KW-1133">Transmembrane helix</keyword>
<keyword evidence="6 8" id="KW-0472">Membrane</keyword>
<feature type="transmembrane region" description="Helical" evidence="8">
    <location>
        <begin position="64"/>
        <end position="81"/>
    </location>
</feature>
<dbReference type="AlphaFoldDB" id="A0A9R1VLH0"/>
<feature type="transmembrane region" description="Helical" evidence="8">
    <location>
        <begin position="130"/>
        <end position="152"/>
    </location>
</feature>
<evidence type="ECO:0000256" key="2">
    <source>
        <dbReference type="ARBA" id="ARBA00007965"/>
    </source>
</evidence>
<dbReference type="Proteomes" id="UP000235145">
    <property type="component" value="Unassembled WGS sequence"/>
</dbReference>
<evidence type="ECO:0000256" key="3">
    <source>
        <dbReference type="ARBA" id="ARBA00022448"/>
    </source>
</evidence>
<feature type="transmembrane region" description="Helical" evidence="8">
    <location>
        <begin position="26"/>
        <end position="52"/>
    </location>
</feature>
<dbReference type="SUPFAM" id="SSF103473">
    <property type="entry name" value="MFS general substrate transporter"/>
    <property type="match status" value="1"/>
</dbReference>
<evidence type="ECO:0000313" key="9">
    <source>
        <dbReference type="EMBL" id="KAJ0207045.1"/>
    </source>
</evidence>
<dbReference type="PANTHER" id="PTHR10332">
    <property type="entry name" value="EQUILIBRATIVE NUCLEOSIDE TRANSPORTER"/>
    <property type="match status" value="1"/>
</dbReference>